<protein>
    <submittedName>
        <fullName evidence="1">Uncharacterized protein</fullName>
    </submittedName>
</protein>
<gene>
    <name evidence="1" type="ORF">JHD44_08770</name>
</gene>
<evidence type="ECO:0000313" key="2">
    <source>
        <dbReference type="Proteomes" id="UP000598488"/>
    </source>
</evidence>
<reference evidence="1 2" key="1">
    <citation type="submission" date="2020-12" db="EMBL/GenBank/DDBJ databases">
        <title>Comparative genome analysis of fungal antagonists Marinomonas ostreistagni 398 and M. spartinae 468.</title>
        <authorList>
            <person name="Fields J.L."/>
            <person name="Mavrodi O.V."/>
            <person name="Biber P.D."/>
            <person name="Indest K.J."/>
            <person name="Mavrodi D.V."/>
        </authorList>
    </citation>
    <scope>NUCLEOTIDE SEQUENCE [LARGE SCALE GENOMIC DNA]</scope>
    <source>
        <strain evidence="1 2">USM7</strain>
    </source>
</reference>
<dbReference type="Proteomes" id="UP000598488">
    <property type="component" value="Unassembled WGS sequence"/>
</dbReference>
<dbReference type="EMBL" id="JAEMUH010000007">
    <property type="protein sequence ID" value="MBJ7550772.1"/>
    <property type="molecule type" value="Genomic_DNA"/>
</dbReference>
<keyword evidence="2" id="KW-1185">Reference proteome</keyword>
<accession>A0ABS0ZAU3</accession>
<dbReference type="RefSeq" id="WP_199462383.1">
    <property type="nucleotide sequence ID" value="NZ_JAEMUH010000007.1"/>
</dbReference>
<organism evidence="1 2">
    <name type="scientific">Marinomonas ostreistagni</name>
    <dbReference type="NCBI Taxonomy" id="359209"/>
    <lineage>
        <taxon>Bacteria</taxon>
        <taxon>Pseudomonadati</taxon>
        <taxon>Pseudomonadota</taxon>
        <taxon>Gammaproteobacteria</taxon>
        <taxon>Oceanospirillales</taxon>
        <taxon>Oceanospirillaceae</taxon>
        <taxon>Marinomonas</taxon>
    </lineage>
</organism>
<evidence type="ECO:0000313" key="1">
    <source>
        <dbReference type="EMBL" id="MBJ7550772.1"/>
    </source>
</evidence>
<name>A0ABS0ZAU3_9GAMM</name>
<proteinExistence type="predicted"/>
<sequence>MKLSHFSKCGHDGCLDSGTTDPHSGVTLFVNDSHCAPSGAFLAKREIIDWDDPELCKLVKDIDQRFGQLRNIERQDADQM</sequence>
<comment type="caution">
    <text evidence="1">The sequence shown here is derived from an EMBL/GenBank/DDBJ whole genome shotgun (WGS) entry which is preliminary data.</text>
</comment>